<dbReference type="Gene3D" id="1.10.1660.10">
    <property type="match status" value="1"/>
</dbReference>
<sequence>MEIINVESRTWEMMMARLETFAQRVETLCGVSGDKALQKWLDNQEVCEILNISKRTLQTYRDNGVLAHTQIGHKMYYRPEDVESLINKLKTK</sequence>
<dbReference type="AlphaFoldDB" id="A0A0F5IW37"/>
<dbReference type="InterPro" id="IPR009061">
    <property type="entry name" value="DNA-bd_dom_put_sf"/>
</dbReference>
<protein>
    <recommendedName>
        <fullName evidence="1">Helix-turn-helix domain-containing protein</fullName>
    </recommendedName>
</protein>
<name>A0A0F5IW37_9BACT</name>
<dbReference type="EMBL" id="AQHW01000025">
    <property type="protein sequence ID" value="KKB49470.1"/>
    <property type="molecule type" value="Genomic_DNA"/>
</dbReference>
<feature type="domain" description="Helix-turn-helix" evidence="1">
    <location>
        <begin position="40"/>
        <end position="88"/>
    </location>
</feature>
<proteinExistence type="predicted"/>
<organism evidence="2 3">
    <name type="scientific">Parabacteroides gordonii MS-1 = DSM 23371</name>
    <dbReference type="NCBI Taxonomy" id="1203610"/>
    <lineage>
        <taxon>Bacteria</taxon>
        <taxon>Pseudomonadati</taxon>
        <taxon>Bacteroidota</taxon>
        <taxon>Bacteroidia</taxon>
        <taxon>Bacteroidales</taxon>
        <taxon>Tannerellaceae</taxon>
        <taxon>Parabacteroides</taxon>
    </lineage>
</organism>
<evidence type="ECO:0000313" key="2">
    <source>
        <dbReference type="EMBL" id="KKB49470.1"/>
    </source>
</evidence>
<dbReference type="PATRIC" id="fig|1203610.3.peg.4622"/>
<dbReference type="RefSeq" id="WP_028728984.1">
    <property type="nucleotide sequence ID" value="NZ_KE386763.1"/>
</dbReference>
<evidence type="ECO:0000313" key="3">
    <source>
        <dbReference type="Proteomes" id="UP000033035"/>
    </source>
</evidence>
<dbReference type="HOGENOM" id="CLU_133781_1_1_10"/>
<evidence type="ECO:0000259" key="1">
    <source>
        <dbReference type="Pfam" id="PF12728"/>
    </source>
</evidence>
<dbReference type="Pfam" id="PF12728">
    <property type="entry name" value="HTH_17"/>
    <property type="match status" value="1"/>
</dbReference>
<dbReference type="SUPFAM" id="SSF46955">
    <property type="entry name" value="Putative DNA-binding domain"/>
    <property type="match status" value="1"/>
</dbReference>
<accession>A0A0F5IW37</accession>
<comment type="caution">
    <text evidence="2">The sequence shown here is derived from an EMBL/GenBank/DDBJ whole genome shotgun (WGS) entry which is preliminary data.</text>
</comment>
<dbReference type="PANTHER" id="PTHR34585">
    <property type="match status" value="1"/>
</dbReference>
<dbReference type="InterPro" id="IPR041657">
    <property type="entry name" value="HTH_17"/>
</dbReference>
<dbReference type="Proteomes" id="UP000033035">
    <property type="component" value="Unassembled WGS sequence"/>
</dbReference>
<dbReference type="PANTHER" id="PTHR34585:SF22">
    <property type="entry name" value="HELIX-TURN-HELIX DOMAIN-CONTAINING PROTEIN"/>
    <property type="match status" value="1"/>
</dbReference>
<gene>
    <name evidence="2" type="ORF">HMPREF1536_04534</name>
</gene>
<keyword evidence="3" id="KW-1185">Reference proteome</keyword>
<reference evidence="2 3" key="1">
    <citation type="submission" date="2013-04" db="EMBL/GenBank/DDBJ databases">
        <title>The Genome Sequence of Parabacteroides gordonii DSM 23371.</title>
        <authorList>
            <consortium name="The Broad Institute Genomics Platform"/>
            <person name="Earl A."/>
            <person name="Ward D."/>
            <person name="Feldgarden M."/>
            <person name="Gevers D."/>
            <person name="Martens E."/>
            <person name="Sakamoto M."/>
            <person name="Benno Y."/>
            <person name="Suzuki N."/>
            <person name="Matsunaga N."/>
            <person name="Koshihara K."/>
            <person name="Seki M."/>
            <person name="Komiya H."/>
            <person name="Walker B."/>
            <person name="Young S."/>
            <person name="Zeng Q."/>
            <person name="Gargeya S."/>
            <person name="Fitzgerald M."/>
            <person name="Haas B."/>
            <person name="Abouelleil A."/>
            <person name="Allen A.W."/>
            <person name="Alvarado L."/>
            <person name="Arachchi H.M."/>
            <person name="Berlin A.M."/>
            <person name="Chapman S.B."/>
            <person name="Gainer-Dewar J."/>
            <person name="Goldberg J."/>
            <person name="Griggs A."/>
            <person name="Gujja S."/>
            <person name="Hansen M."/>
            <person name="Howarth C."/>
            <person name="Imamovic A."/>
            <person name="Ireland A."/>
            <person name="Larimer J."/>
            <person name="McCowan C."/>
            <person name="Murphy C."/>
            <person name="Pearson M."/>
            <person name="Poon T.W."/>
            <person name="Priest M."/>
            <person name="Roberts A."/>
            <person name="Saif S."/>
            <person name="Shea T."/>
            <person name="Sisk P."/>
            <person name="Sykes S."/>
            <person name="Wortman J."/>
            <person name="Nusbaum C."/>
            <person name="Birren B."/>
        </authorList>
    </citation>
    <scope>NUCLEOTIDE SEQUENCE [LARGE SCALE GENOMIC DNA]</scope>
    <source>
        <strain evidence="2 3">MS-1</strain>
    </source>
</reference>
<dbReference type="STRING" id="1203610.HMPREF1536_04534"/>